<dbReference type="PROSITE" id="PS51257">
    <property type="entry name" value="PROKAR_LIPOPROTEIN"/>
    <property type="match status" value="1"/>
</dbReference>
<protein>
    <recommendedName>
        <fullName evidence="4">DUF192 domain-containing protein</fullName>
    </recommendedName>
</protein>
<dbReference type="Proteomes" id="UP000232587">
    <property type="component" value="Unassembled WGS sequence"/>
</dbReference>
<keyword evidence="3" id="KW-1185">Reference proteome</keyword>
<sequence length="159" mass="16878">MSRAFVTALVLTAAACSPSSGDAAPQSTQAAVAVHPVSGLPVIALTVTHAGTVRGFRVEVASTSQEQARGLMFRTEMGADEGMIFPMNPPRTASFWMRNTVIPLDMIFVGTDGRILNIRTAQPYDETPQPSAGVVKAVLELNGGRARQLGIEPGDRVDW</sequence>
<evidence type="ECO:0000313" key="2">
    <source>
        <dbReference type="EMBL" id="PKB19408.1"/>
    </source>
</evidence>
<dbReference type="OrthoDB" id="9808290at2"/>
<evidence type="ECO:0000256" key="1">
    <source>
        <dbReference type="SAM" id="SignalP"/>
    </source>
</evidence>
<evidence type="ECO:0000313" key="3">
    <source>
        <dbReference type="Proteomes" id="UP000232587"/>
    </source>
</evidence>
<organism evidence="2 3">
    <name type="scientific">Novosphingobium kunmingense</name>
    <dbReference type="NCBI Taxonomy" id="1211806"/>
    <lineage>
        <taxon>Bacteria</taxon>
        <taxon>Pseudomonadati</taxon>
        <taxon>Pseudomonadota</taxon>
        <taxon>Alphaproteobacteria</taxon>
        <taxon>Sphingomonadales</taxon>
        <taxon>Sphingomonadaceae</taxon>
        <taxon>Novosphingobium</taxon>
    </lineage>
</organism>
<dbReference type="Gene3D" id="2.60.120.1140">
    <property type="entry name" value="Protein of unknown function DUF192"/>
    <property type="match status" value="1"/>
</dbReference>
<accession>A0A2N0HKL1</accession>
<dbReference type="PANTHER" id="PTHR37953">
    <property type="entry name" value="UPF0127 PROTEIN MJ1496"/>
    <property type="match status" value="1"/>
</dbReference>
<dbReference type="EMBL" id="PHUF01000003">
    <property type="protein sequence ID" value="PKB19408.1"/>
    <property type="molecule type" value="Genomic_DNA"/>
</dbReference>
<reference evidence="2 3" key="1">
    <citation type="submission" date="2017-11" db="EMBL/GenBank/DDBJ databases">
        <title>Genomic Encyclopedia of Type Strains, Phase III (KMG-III): the genomes of soil and plant-associated and newly described type strains.</title>
        <authorList>
            <person name="Whitman W."/>
        </authorList>
    </citation>
    <scope>NUCLEOTIDE SEQUENCE [LARGE SCALE GENOMIC DNA]</scope>
    <source>
        <strain evidence="2 3">CGMCC 1.12274</strain>
    </source>
</reference>
<name>A0A2N0HKL1_9SPHN</name>
<dbReference type="Pfam" id="PF02643">
    <property type="entry name" value="DUF192"/>
    <property type="match status" value="1"/>
</dbReference>
<comment type="caution">
    <text evidence="2">The sequence shown here is derived from an EMBL/GenBank/DDBJ whole genome shotgun (WGS) entry which is preliminary data.</text>
</comment>
<dbReference type="InterPro" id="IPR038695">
    <property type="entry name" value="Saro_0823-like_sf"/>
</dbReference>
<proteinExistence type="predicted"/>
<dbReference type="InterPro" id="IPR003795">
    <property type="entry name" value="DUF192"/>
</dbReference>
<gene>
    <name evidence="2" type="ORF">B0I00_1640</name>
</gene>
<dbReference type="PANTHER" id="PTHR37953:SF1">
    <property type="entry name" value="UPF0127 PROTEIN MJ1496"/>
    <property type="match status" value="1"/>
</dbReference>
<keyword evidence="1" id="KW-0732">Signal</keyword>
<dbReference type="AlphaFoldDB" id="A0A2N0HKL1"/>
<feature type="chain" id="PRO_5014761116" description="DUF192 domain-containing protein" evidence="1">
    <location>
        <begin position="24"/>
        <end position="159"/>
    </location>
</feature>
<evidence type="ECO:0008006" key="4">
    <source>
        <dbReference type="Google" id="ProtNLM"/>
    </source>
</evidence>
<dbReference type="RefSeq" id="WP_100866878.1">
    <property type="nucleotide sequence ID" value="NZ_PHUF01000003.1"/>
</dbReference>
<feature type="signal peptide" evidence="1">
    <location>
        <begin position="1"/>
        <end position="23"/>
    </location>
</feature>